<proteinExistence type="predicted"/>
<dbReference type="InterPro" id="IPR000683">
    <property type="entry name" value="Gfo/Idh/MocA-like_OxRdtase_N"/>
</dbReference>
<dbReference type="InterPro" id="IPR036291">
    <property type="entry name" value="NAD(P)-bd_dom_sf"/>
</dbReference>
<feature type="domain" description="Gfo/Idh/MocA-like oxidoreductase N-terminal" evidence="1">
    <location>
        <begin position="3"/>
        <end position="120"/>
    </location>
</feature>
<evidence type="ECO:0000259" key="2">
    <source>
        <dbReference type="Pfam" id="PF21378"/>
    </source>
</evidence>
<protein>
    <submittedName>
        <fullName evidence="3">Gfo/Idh/MocA family oxidoreductase</fullName>
    </submittedName>
</protein>
<dbReference type="PANTHER" id="PTHR43708">
    <property type="entry name" value="CONSERVED EXPRESSED OXIDOREDUCTASE (EUROFUNG)"/>
    <property type="match status" value="1"/>
</dbReference>
<dbReference type="Proteomes" id="UP001241748">
    <property type="component" value="Unassembled WGS sequence"/>
</dbReference>
<dbReference type="PANTHER" id="PTHR43708:SF4">
    <property type="entry name" value="OXIDOREDUCTASE YCEM-RELATED"/>
    <property type="match status" value="1"/>
</dbReference>
<dbReference type="Gene3D" id="3.30.360.10">
    <property type="entry name" value="Dihydrodipicolinate Reductase, domain 2"/>
    <property type="match status" value="1"/>
</dbReference>
<dbReference type="Pfam" id="PF21378">
    <property type="entry name" value="YceM-like_C"/>
    <property type="match status" value="1"/>
</dbReference>
<dbReference type="InterPro" id="IPR051317">
    <property type="entry name" value="Gfo/Idh/MocA_oxidoreduct"/>
</dbReference>
<dbReference type="SUPFAM" id="SSF55347">
    <property type="entry name" value="Glyceraldehyde-3-phosphate dehydrogenase-like, C-terminal domain"/>
    <property type="match status" value="1"/>
</dbReference>
<gene>
    <name evidence="3" type="ORF">P5G62_008210</name>
</gene>
<evidence type="ECO:0000313" key="4">
    <source>
        <dbReference type="Proteomes" id="UP001241748"/>
    </source>
</evidence>
<dbReference type="EMBL" id="JAROBZ020000001">
    <property type="protein sequence ID" value="MFB3167093.1"/>
    <property type="molecule type" value="Genomic_DNA"/>
</dbReference>
<dbReference type="InterPro" id="IPR048477">
    <property type="entry name" value="YceM-like_C"/>
</dbReference>
<dbReference type="SUPFAM" id="SSF51735">
    <property type="entry name" value="NAD(P)-binding Rossmann-fold domains"/>
    <property type="match status" value="1"/>
</dbReference>
<comment type="caution">
    <text evidence="3">The sequence shown here is derived from an EMBL/GenBank/DDBJ whole genome shotgun (WGS) entry which is preliminary data.</text>
</comment>
<feature type="domain" description="YceM-like C-terminal" evidence="2">
    <location>
        <begin position="126"/>
        <end position="238"/>
    </location>
</feature>
<sequence>MMKLGIIGLGDIAKKAYLPVVSKLADVEIHLFTRNTQILMEISNQYRFSNTHSSLPSIIESGIKGAFVHSSTESHESIVRELLQNGIHVYVDKPITYHLETTKELVELAEEKGLILMTGFNRRFAPFYQTIAEVNEPNMIILQKNRHALPGTIRSFVYDDFIHVIDTVRHLFKGEIEDTIVHGRVRNEMLYHVVVQLISKDMTGLAIMNRDSGAVEEKLEVMGTNEKRVVHDLDQLTIYRDQKEIALSFDNWDSTLYKRGFEQIVAEFINAIRTNKFPSITASDSLKTHEICENVVHQLEKM</sequence>
<dbReference type="Gene3D" id="3.40.50.720">
    <property type="entry name" value="NAD(P)-binding Rossmann-like Domain"/>
    <property type="match status" value="1"/>
</dbReference>
<dbReference type="Pfam" id="PF01408">
    <property type="entry name" value="GFO_IDH_MocA"/>
    <property type="match status" value="1"/>
</dbReference>
<evidence type="ECO:0000259" key="1">
    <source>
        <dbReference type="Pfam" id="PF01408"/>
    </source>
</evidence>
<dbReference type="RefSeq" id="WP_306076770.1">
    <property type="nucleotide sequence ID" value="NZ_JAROBZ020000001.1"/>
</dbReference>
<evidence type="ECO:0000313" key="3">
    <source>
        <dbReference type="EMBL" id="MFB3167093.1"/>
    </source>
</evidence>
<name>A0ABV4YSP1_9BACI</name>
<reference evidence="3 4" key="1">
    <citation type="submission" date="2024-05" db="EMBL/GenBank/DDBJ databases">
        <authorList>
            <person name="Venkateswaran K."/>
        </authorList>
    </citation>
    <scope>NUCLEOTIDE SEQUENCE [LARGE SCALE GENOMIC DNA]</scope>
    <source>
        <strain evidence="3 4">179-C4-2-HS</strain>
    </source>
</reference>
<organism evidence="3 4">
    <name type="scientific">Neobacillus driksii</name>
    <dbReference type="NCBI Taxonomy" id="3035913"/>
    <lineage>
        <taxon>Bacteria</taxon>
        <taxon>Bacillati</taxon>
        <taxon>Bacillota</taxon>
        <taxon>Bacilli</taxon>
        <taxon>Bacillales</taxon>
        <taxon>Bacillaceae</taxon>
        <taxon>Neobacillus</taxon>
    </lineage>
</organism>
<accession>A0ABV4YSP1</accession>
<keyword evidence="4" id="KW-1185">Reference proteome</keyword>